<protein>
    <submittedName>
        <fullName evidence="2">Uncharacterized protein</fullName>
    </submittedName>
</protein>
<name>A0AA96GIP8_9BACT</name>
<gene>
    <name evidence="2" type="ORF">PP769_05135</name>
</gene>
<accession>A0AA96GIP8</accession>
<proteinExistence type="predicted"/>
<feature type="chain" id="PRO_5041736073" evidence="1">
    <location>
        <begin position="23"/>
        <end position="135"/>
    </location>
</feature>
<dbReference type="KEGG" id="nall:PP769_05135"/>
<evidence type="ECO:0000256" key="1">
    <source>
        <dbReference type="SAM" id="SignalP"/>
    </source>
</evidence>
<reference evidence="2 3" key="1">
    <citation type="submission" date="2023-01" db="EMBL/GenBank/DDBJ databases">
        <title>Cultivation and genomic characterization of new, ubiquitous marine nitrite-oxidizing bacteria from the Nitrospirales.</title>
        <authorList>
            <person name="Mueller A.J."/>
            <person name="Daebeler A."/>
            <person name="Herbold C.W."/>
            <person name="Kirkegaard R.H."/>
            <person name="Daims H."/>
        </authorList>
    </citation>
    <scope>NUCLEOTIDE SEQUENCE [LARGE SCALE GENOMIC DNA]</scope>
    <source>
        <strain evidence="2 3">VA</strain>
    </source>
</reference>
<dbReference type="RefSeq" id="WP_312645837.1">
    <property type="nucleotide sequence ID" value="NZ_CP116967.1"/>
</dbReference>
<evidence type="ECO:0000313" key="3">
    <source>
        <dbReference type="Proteomes" id="UP001302719"/>
    </source>
</evidence>
<dbReference type="Proteomes" id="UP001302719">
    <property type="component" value="Chromosome"/>
</dbReference>
<organism evidence="2 3">
    <name type="scientific">Candidatus Nitrospira allomarina</name>
    <dbReference type="NCBI Taxonomy" id="3020900"/>
    <lineage>
        <taxon>Bacteria</taxon>
        <taxon>Pseudomonadati</taxon>
        <taxon>Nitrospirota</taxon>
        <taxon>Nitrospiria</taxon>
        <taxon>Nitrospirales</taxon>
        <taxon>Nitrospiraceae</taxon>
        <taxon>Nitrospira</taxon>
    </lineage>
</organism>
<feature type="signal peptide" evidence="1">
    <location>
        <begin position="1"/>
        <end position="22"/>
    </location>
</feature>
<evidence type="ECO:0000313" key="2">
    <source>
        <dbReference type="EMBL" id="WNM59149.1"/>
    </source>
</evidence>
<keyword evidence="1" id="KW-0732">Signal</keyword>
<dbReference type="AlphaFoldDB" id="A0AA96GIP8"/>
<sequence length="135" mass="15489">MTVMPLVALATWLAFTSVESSAPLPPFSLPPEPDESTRIDEIYDQESRLLLSLYSLKGNGKADYVTGRTVEQHVRSTYGNPVYYTLEFPIFYWWNHTMFNDPFVDGVNGNEQVYQEETDFDVSRYKPCVFNGQPC</sequence>
<keyword evidence="3" id="KW-1185">Reference proteome</keyword>
<dbReference type="EMBL" id="CP116967">
    <property type="protein sequence ID" value="WNM59149.1"/>
    <property type="molecule type" value="Genomic_DNA"/>
</dbReference>